<protein>
    <submittedName>
        <fullName evidence="8">ABC transporter permease</fullName>
    </submittedName>
</protein>
<evidence type="ECO:0000256" key="4">
    <source>
        <dbReference type="ARBA" id="ARBA00022989"/>
    </source>
</evidence>
<keyword evidence="3 6" id="KW-0812">Transmembrane</keyword>
<dbReference type="EMBL" id="JBHRXP010000003">
    <property type="protein sequence ID" value="MFC3580257.1"/>
    <property type="molecule type" value="Genomic_DNA"/>
</dbReference>
<dbReference type="Proteomes" id="UP001595713">
    <property type="component" value="Unassembled WGS sequence"/>
</dbReference>
<organism evidence="8 9">
    <name type="scientific">Sphingomonas hylomeconis</name>
    <dbReference type="NCBI Taxonomy" id="1395958"/>
    <lineage>
        <taxon>Bacteria</taxon>
        <taxon>Pseudomonadati</taxon>
        <taxon>Pseudomonadota</taxon>
        <taxon>Alphaproteobacteria</taxon>
        <taxon>Sphingomonadales</taxon>
        <taxon>Sphingomonadaceae</taxon>
        <taxon>Sphingomonas</taxon>
    </lineage>
</organism>
<sequence>MSRILATRLDLLLLTLMPLVLLGSMAAMLWGGSPHDLRTVIVDRDGGSVARAIVRNIAANRAIKIVGTTPSLDDAMAMIRREAAVAAVVIPRGVGTRNARGAPVEIFYQTVFLSTGALASTSLRVVISTTLADRQVRDAALGGVAALHTPLPGVQVTLLGNPTASLEWYLGLLLGPAILHLLIAVTCVGSVGLLLDDKAFAAFARRSPHPAATLIGRLTPHVAAGTMWTTVWLLWLTLARGYRAEGSLALIVAGALLLFVATAAVALLLLAATREVSTALSGAVIIAGSALAYSGTSLPITGAGLFPRIWSDLLPLTHFLTLQMDQVLGVSAAPVARAVAGLLLYPLVAGGIALWLIVRAGRRV</sequence>
<feature type="transmembrane region" description="Helical" evidence="6">
    <location>
        <begin position="283"/>
        <end position="306"/>
    </location>
</feature>
<dbReference type="PANTHER" id="PTHR30294">
    <property type="entry name" value="MEMBRANE COMPONENT OF ABC TRANSPORTER YHHJ-RELATED"/>
    <property type="match status" value="1"/>
</dbReference>
<feature type="transmembrane region" description="Helical" evidence="6">
    <location>
        <begin position="170"/>
        <end position="195"/>
    </location>
</feature>
<feature type="domain" description="ABC-2 type transporter transmembrane" evidence="7">
    <location>
        <begin position="12"/>
        <end position="355"/>
    </location>
</feature>
<evidence type="ECO:0000313" key="9">
    <source>
        <dbReference type="Proteomes" id="UP001595713"/>
    </source>
</evidence>
<keyword evidence="9" id="KW-1185">Reference proteome</keyword>
<evidence type="ECO:0000256" key="5">
    <source>
        <dbReference type="ARBA" id="ARBA00023136"/>
    </source>
</evidence>
<evidence type="ECO:0000256" key="6">
    <source>
        <dbReference type="SAM" id="Phobius"/>
    </source>
</evidence>
<comment type="caution">
    <text evidence="8">The sequence shown here is derived from an EMBL/GenBank/DDBJ whole genome shotgun (WGS) entry which is preliminary data.</text>
</comment>
<keyword evidence="2" id="KW-1003">Cell membrane</keyword>
<feature type="transmembrane region" description="Helical" evidence="6">
    <location>
        <begin position="247"/>
        <end position="271"/>
    </location>
</feature>
<dbReference type="Gene3D" id="3.40.1710.10">
    <property type="entry name" value="abc type-2 transporter like domain"/>
    <property type="match status" value="1"/>
</dbReference>
<dbReference type="InterPro" id="IPR051449">
    <property type="entry name" value="ABC-2_transporter_component"/>
</dbReference>
<proteinExistence type="predicted"/>
<feature type="transmembrane region" description="Helical" evidence="6">
    <location>
        <begin position="106"/>
        <end position="127"/>
    </location>
</feature>
<accession>A0ABV7SX90</accession>
<dbReference type="Pfam" id="PF12698">
    <property type="entry name" value="ABC2_membrane_3"/>
    <property type="match status" value="1"/>
</dbReference>
<name>A0ABV7SX90_9SPHN</name>
<keyword evidence="5 6" id="KW-0472">Membrane</keyword>
<feature type="transmembrane region" description="Helical" evidence="6">
    <location>
        <begin position="338"/>
        <end position="358"/>
    </location>
</feature>
<evidence type="ECO:0000256" key="2">
    <source>
        <dbReference type="ARBA" id="ARBA00022475"/>
    </source>
</evidence>
<dbReference type="PANTHER" id="PTHR30294:SF47">
    <property type="entry name" value="INNER MEMBRANE TRANSPORT PERMEASE YHHJ"/>
    <property type="match status" value="1"/>
</dbReference>
<evidence type="ECO:0000313" key="8">
    <source>
        <dbReference type="EMBL" id="MFC3580257.1"/>
    </source>
</evidence>
<dbReference type="InterPro" id="IPR013525">
    <property type="entry name" value="ABC2_TM"/>
</dbReference>
<evidence type="ECO:0000256" key="1">
    <source>
        <dbReference type="ARBA" id="ARBA00004651"/>
    </source>
</evidence>
<evidence type="ECO:0000256" key="3">
    <source>
        <dbReference type="ARBA" id="ARBA00022692"/>
    </source>
</evidence>
<evidence type="ECO:0000259" key="7">
    <source>
        <dbReference type="Pfam" id="PF12698"/>
    </source>
</evidence>
<feature type="transmembrane region" description="Helical" evidence="6">
    <location>
        <begin position="215"/>
        <end position="235"/>
    </location>
</feature>
<comment type="subcellular location">
    <subcellularLocation>
        <location evidence="1">Cell membrane</location>
        <topology evidence="1">Multi-pass membrane protein</topology>
    </subcellularLocation>
</comment>
<keyword evidence="4 6" id="KW-1133">Transmembrane helix</keyword>
<gene>
    <name evidence="8" type="ORF">ACFONA_08785</name>
</gene>
<feature type="transmembrane region" description="Helical" evidence="6">
    <location>
        <begin position="139"/>
        <end position="158"/>
    </location>
</feature>
<reference evidence="9" key="1">
    <citation type="journal article" date="2019" name="Int. J. Syst. Evol. Microbiol.">
        <title>The Global Catalogue of Microorganisms (GCM) 10K type strain sequencing project: providing services to taxonomists for standard genome sequencing and annotation.</title>
        <authorList>
            <consortium name="The Broad Institute Genomics Platform"/>
            <consortium name="The Broad Institute Genome Sequencing Center for Infectious Disease"/>
            <person name="Wu L."/>
            <person name="Ma J."/>
        </authorList>
    </citation>
    <scope>NUCLEOTIDE SEQUENCE [LARGE SCALE GENOMIC DNA]</scope>
    <source>
        <strain evidence="9">KCTC 42739</strain>
    </source>
</reference>